<protein>
    <submittedName>
        <fullName evidence="1 3">Uncharacterized protein</fullName>
    </submittedName>
</protein>
<name>A0A183BFA7_9TREM</name>
<reference evidence="1 2" key="2">
    <citation type="submission" date="2018-11" db="EMBL/GenBank/DDBJ databases">
        <authorList>
            <consortium name="Pathogen Informatics"/>
        </authorList>
    </citation>
    <scope>NUCLEOTIDE SEQUENCE [LARGE SCALE GENOMIC DNA]</scope>
    <source>
        <strain evidence="1 2">Egypt</strain>
    </source>
</reference>
<keyword evidence="2" id="KW-1185">Reference proteome</keyword>
<proteinExistence type="predicted"/>
<evidence type="ECO:0000313" key="1">
    <source>
        <dbReference type="EMBL" id="VDP95237.1"/>
    </source>
</evidence>
<evidence type="ECO:0000313" key="2">
    <source>
        <dbReference type="Proteomes" id="UP000272942"/>
    </source>
</evidence>
<dbReference type="Proteomes" id="UP000272942">
    <property type="component" value="Unassembled WGS sequence"/>
</dbReference>
<dbReference type="OrthoDB" id="10029313at2759"/>
<dbReference type="EMBL" id="UZAN01072545">
    <property type="protein sequence ID" value="VDP95237.1"/>
    <property type="molecule type" value="Genomic_DNA"/>
</dbReference>
<gene>
    <name evidence="1" type="ORF">ECPE_LOCUS17892</name>
</gene>
<evidence type="ECO:0000313" key="3">
    <source>
        <dbReference type="WBParaSite" id="ECPE_0001793701-mRNA-1"/>
    </source>
</evidence>
<dbReference type="AlphaFoldDB" id="A0A183BFA7"/>
<reference evidence="3" key="1">
    <citation type="submission" date="2016-06" db="UniProtKB">
        <authorList>
            <consortium name="WormBaseParasite"/>
        </authorList>
    </citation>
    <scope>IDENTIFICATION</scope>
</reference>
<dbReference type="WBParaSite" id="ECPE_0001793701-mRNA-1">
    <property type="protein sequence ID" value="ECPE_0001793701-mRNA-1"/>
    <property type="gene ID" value="ECPE_0001793701"/>
</dbReference>
<organism evidence="3">
    <name type="scientific">Echinostoma caproni</name>
    <dbReference type="NCBI Taxonomy" id="27848"/>
    <lineage>
        <taxon>Eukaryota</taxon>
        <taxon>Metazoa</taxon>
        <taxon>Spiralia</taxon>
        <taxon>Lophotrochozoa</taxon>
        <taxon>Platyhelminthes</taxon>
        <taxon>Trematoda</taxon>
        <taxon>Digenea</taxon>
        <taxon>Plagiorchiida</taxon>
        <taxon>Echinostomata</taxon>
        <taxon>Echinostomatoidea</taxon>
        <taxon>Echinostomatidae</taxon>
        <taxon>Echinostoma</taxon>
    </lineage>
</organism>
<sequence>MLVDGNENWVRNLSNRVITQDEKRILNKGLNFNVRNATNKKYLAELEQTLKSSTIPEDAKQTIRQIIVPALMRKGNHSMLSNREEATSQALMMSPRLMMERLQTNCQAGRTGEIEASPPNGIFI</sequence>
<accession>A0A183BFA7</accession>